<organism evidence="2 3">
    <name type="scientific">Draconibacterium orientale</name>
    <dbReference type="NCBI Taxonomy" id="1168034"/>
    <lineage>
        <taxon>Bacteria</taxon>
        <taxon>Pseudomonadati</taxon>
        <taxon>Bacteroidota</taxon>
        <taxon>Bacteroidia</taxon>
        <taxon>Marinilabiliales</taxon>
        <taxon>Prolixibacteraceae</taxon>
        <taxon>Draconibacterium</taxon>
    </lineage>
</organism>
<dbReference type="Proteomes" id="UP000181981">
    <property type="component" value="Unassembled WGS sequence"/>
</dbReference>
<dbReference type="AlphaFoldDB" id="A0A1I0GE97"/>
<evidence type="ECO:0000313" key="2">
    <source>
        <dbReference type="EMBL" id="SET69245.1"/>
    </source>
</evidence>
<accession>A0A1I0GE97</accession>
<reference evidence="2 3" key="1">
    <citation type="submission" date="2016-10" db="EMBL/GenBank/DDBJ databases">
        <authorList>
            <person name="de Groot N.N."/>
        </authorList>
    </citation>
    <scope>NUCLEOTIDE SEQUENCE [LARGE SCALE GENOMIC DNA]</scope>
    <source>
        <strain evidence="2 3">DSM 25947</strain>
    </source>
</reference>
<dbReference type="Pfam" id="PF02635">
    <property type="entry name" value="DsrE"/>
    <property type="match status" value="1"/>
</dbReference>
<gene>
    <name evidence="2" type="ORF">SAMN05444285_12021</name>
</gene>
<evidence type="ECO:0000313" key="3">
    <source>
        <dbReference type="Proteomes" id="UP000181981"/>
    </source>
</evidence>
<dbReference type="InterPro" id="IPR027396">
    <property type="entry name" value="DsrEFH-like"/>
</dbReference>
<protein>
    <submittedName>
        <fullName evidence="2">Uncharacterized protein</fullName>
    </submittedName>
</protein>
<feature type="signal peptide" evidence="1">
    <location>
        <begin position="1"/>
        <end position="19"/>
    </location>
</feature>
<dbReference type="EMBL" id="FOHT01000020">
    <property type="protein sequence ID" value="SET69245.1"/>
    <property type="molecule type" value="Genomic_DNA"/>
</dbReference>
<dbReference type="RefSeq" id="WP_245749041.1">
    <property type="nucleotide sequence ID" value="NZ_FOHT01000020.1"/>
</dbReference>
<evidence type="ECO:0000256" key="1">
    <source>
        <dbReference type="SAM" id="SignalP"/>
    </source>
</evidence>
<keyword evidence="1" id="KW-0732">Signal</keyword>
<dbReference type="SUPFAM" id="SSF75169">
    <property type="entry name" value="DsrEFH-like"/>
    <property type="match status" value="1"/>
</dbReference>
<name>A0A1I0GE97_9BACT</name>
<proteinExistence type="predicted"/>
<sequence length="139" mass="15747">MKRIFVVLFLILLCNIAMATNNKPMEENKNKLAVLWTSGDPEVAEKMAFMYTYNAKTQGWFDEVVLIIWGPSAKLAAENEMIQEHIKKMQKAGVKTEACLYCAKMYDVDEKLAEMGVDVKGMGVPLSDYLKEGWKTLSL</sequence>
<feature type="chain" id="PRO_5010307678" evidence="1">
    <location>
        <begin position="20"/>
        <end position="139"/>
    </location>
</feature>
<dbReference type="Gene3D" id="3.40.1260.10">
    <property type="entry name" value="DsrEFH-like"/>
    <property type="match status" value="1"/>
</dbReference>
<dbReference type="InterPro" id="IPR003787">
    <property type="entry name" value="Sulphur_relay_DsrE/F-like"/>
</dbReference>